<dbReference type="EMBL" id="LNIX01000019">
    <property type="protein sequence ID" value="OXA44695.1"/>
    <property type="molecule type" value="Genomic_DNA"/>
</dbReference>
<keyword evidence="1" id="KW-0472">Membrane</keyword>
<organism evidence="3 4">
    <name type="scientific">Folsomia candida</name>
    <name type="common">Springtail</name>
    <dbReference type="NCBI Taxonomy" id="158441"/>
    <lineage>
        <taxon>Eukaryota</taxon>
        <taxon>Metazoa</taxon>
        <taxon>Ecdysozoa</taxon>
        <taxon>Arthropoda</taxon>
        <taxon>Hexapoda</taxon>
        <taxon>Collembola</taxon>
        <taxon>Entomobryomorpha</taxon>
        <taxon>Isotomoidea</taxon>
        <taxon>Isotomidae</taxon>
        <taxon>Proisotominae</taxon>
        <taxon>Folsomia</taxon>
    </lineage>
</organism>
<accession>A0A226DGL9</accession>
<dbReference type="Proteomes" id="UP000198287">
    <property type="component" value="Unassembled WGS sequence"/>
</dbReference>
<keyword evidence="1" id="KW-1133">Transmembrane helix</keyword>
<feature type="signal peptide" evidence="2">
    <location>
        <begin position="1"/>
        <end position="23"/>
    </location>
</feature>
<dbReference type="AlphaFoldDB" id="A0A226DGL9"/>
<feature type="transmembrane region" description="Helical" evidence="1">
    <location>
        <begin position="393"/>
        <end position="413"/>
    </location>
</feature>
<evidence type="ECO:0000313" key="3">
    <source>
        <dbReference type="EMBL" id="OXA44695.1"/>
    </source>
</evidence>
<reference evidence="3 4" key="1">
    <citation type="submission" date="2015-12" db="EMBL/GenBank/DDBJ databases">
        <title>The genome of Folsomia candida.</title>
        <authorList>
            <person name="Faddeeva A."/>
            <person name="Derks M.F."/>
            <person name="Anvar Y."/>
            <person name="Smit S."/>
            <person name="Van Straalen N."/>
            <person name="Roelofs D."/>
        </authorList>
    </citation>
    <scope>NUCLEOTIDE SEQUENCE [LARGE SCALE GENOMIC DNA]</scope>
    <source>
        <strain evidence="3 4">VU population</strain>
        <tissue evidence="3">Whole body</tissue>
    </source>
</reference>
<feature type="transmembrane region" description="Helical" evidence="1">
    <location>
        <begin position="328"/>
        <end position="347"/>
    </location>
</feature>
<evidence type="ECO:0000313" key="4">
    <source>
        <dbReference type="Proteomes" id="UP000198287"/>
    </source>
</evidence>
<keyword evidence="1" id="KW-0812">Transmembrane</keyword>
<name>A0A226DGL9_FOLCA</name>
<gene>
    <name evidence="3" type="ORF">Fcan01_20647</name>
</gene>
<dbReference type="SUPFAM" id="SSF53850">
    <property type="entry name" value="Periplasmic binding protein-like II"/>
    <property type="match status" value="1"/>
</dbReference>
<proteinExistence type="predicted"/>
<sequence>MEQSTSFLCNICILLNFFALVSPDISEAVDILKSKIDSQYQEPCLLVSWVSKNEPYIITHNYARIHTYLKFNTNSTSSLKLVTPILPKFSEPCSLIIYRHGNITSSKFSKNSLINFHHNLPGGMLHSYHMIIITRVEEEHFISPEFSAPAHFRQFTNHILVSPKCSFYDMDSIWKLRKFPSSTPPSFRDRTNFHQNPMIWAFMKSRKRSLTRKKLLSYRESRSTFDQSLSFVTHMSRWFNATPAVNAKSSDFGFRDAKTGKWNGVAAEIISGRAHVSSWLTLTRDRANGMLFTSVGSTDGIIFFTALAKTGNENPIGNVLWGFAKSAVWILEMGMVVLMAGVVYVSFRMRSKGRGNRGIGFKYVAYVIGELLRATLDQPCTKMFNVLVIRPSLTLKLLVGPWIIGLIVLNIALRTKLVSSLTRPIIILPPQTFQQLANSHYSIIFSGINDTTAGQIFTSLKDTHIVQILNKKIVEFSSLKNSSSCMSSTQYGPSVCMMTKSVGSGTAKRELTSRSGKPLFKPASELLVSFYSVVYISKEMHHIKEKFCRRVLAFTESGLRQRLMTGTFPRNNTGKAKAVRRHEEGESYPTENEVSHLDGYVWLNSLNIVVLGWILSILDEFEDGHCDIVTCDDDVVTVTKSDEKVSRVSFDM</sequence>
<keyword evidence="4" id="KW-1185">Reference proteome</keyword>
<evidence type="ECO:0000256" key="1">
    <source>
        <dbReference type="SAM" id="Phobius"/>
    </source>
</evidence>
<evidence type="ECO:0000256" key="2">
    <source>
        <dbReference type="SAM" id="SignalP"/>
    </source>
</evidence>
<comment type="caution">
    <text evidence="3">The sequence shown here is derived from an EMBL/GenBank/DDBJ whole genome shotgun (WGS) entry which is preliminary data.</text>
</comment>
<protein>
    <submittedName>
        <fullName evidence="3">Uncharacterized protein</fullName>
    </submittedName>
</protein>
<keyword evidence="2" id="KW-0732">Signal</keyword>
<feature type="chain" id="PRO_5012714182" evidence="2">
    <location>
        <begin position="24"/>
        <end position="652"/>
    </location>
</feature>